<keyword evidence="6 7" id="KW-0687">Ribonucleoprotein</keyword>
<evidence type="ECO:0000256" key="5">
    <source>
        <dbReference type="ARBA" id="ARBA00023135"/>
    </source>
</evidence>
<keyword evidence="4 7" id="KW-0694">RNA-binding</keyword>
<comment type="subcellular location">
    <subcellularLocation>
        <location evidence="1 7">Cytoplasm</location>
    </subcellularLocation>
</comment>
<gene>
    <name evidence="8" type="ORF">CYFA0S_13e02256g</name>
</gene>
<dbReference type="GO" id="GO:0030942">
    <property type="term" value="F:endoplasmic reticulum signal peptide binding"/>
    <property type="evidence" value="ECO:0007669"/>
    <property type="project" value="UniProtKB-UniRule"/>
</dbReference>
<organism evidence="8">
    <name type="scientific">Cyberlindnera fabianii</name>
    <name type="common">Yeast</name>
    <name type="synonym">Hansenula fabianii</name>
    <dbReference type="NCBI Taxonomy" id="36022"/>
    <lineage>
        <taxon>Eukaryota</taxon>
        <taxon>Fungi</taxon>
        <taxon>Dikarya</taxon>
        <taxon>Ascomycota</taxon>
        <taxon>Saccharomycotina</taxon>
        <taxon>Saccharomycetes</taxon>
        <taxon>Phaffomycetales</taxon>
        <taxon>Phaffomycetaceae</taxon>
        <taxon>Cyberlindnera</taxon>
    </lineage>
</organism>
<evidence type="ECO:0000256" key="1">
    <source>
        <dbReference type="ARBA" id="ARBA00004496"/>
    </source>
</evidence>
<dbReference type="PANTHER" id="PTHR12013">
    <property type="entry name" value="SIGNAL RECOGNITION PARTICLE 14 KD PROTEIN"/>
    <property type="match status" value="1"/>
</dbReference>
<evidence type="ECO:0000256" key="3">
    <source>
        <dbReference type="ARBA" id="ARBA00022490"/>
    </source>
</evidence>
<dbReference type="Gene3D" id="3.30.720.10">
    <property type="entry name" value="Signal recognition particle alu RNA binding heterodimer, srp9/1"/>
    <property type="match status" value="1"/>
</dbReference>
<comment type="subunit">
    <text evidence="7">Component of a fungal signal recognition particle (SRP) complex that consists of a 7SL RNA molecule (scR1) and at least six protein subunits: SRP72, SRP68, SRP54, SEC65, SRP21 and SRP14.</text>
</comment>
<evidence type="ECO:0000313" key="8">
    <source>
        <dbReference type="EMBL" id="CDR44045.1"/>
    </source>
</evidence>
<reference evidence="8" key="1">
    <citation type="journal article" date="2014" name="Genome Announc.">
        <title>Genome sequence of the yeast Cyberlindnera fabianii (Hansenula fabianii).</title>
        <authorList>
            <person name="Freel K.C."/>
            <person name="Sarilar V."/>
            <person name="Neuveglise C."/>
            <person name="Devillers H."/>
            <person name="Friedrich A."/>
            <person name="Schacherer J."/>
        </authorList>
    </citation>
    <scope>NUCLEOTIDE SEQUENCE</scope>
    <source>
        <strain evidence="8">YJS4271</strain>
    </source>
</reference>
<dbReference type="InterPro" id="IPR003210">
    <property type="entry name" value="Signal_recog_particle_SRP14"/>
</dbReference>
<keyword evidence="3 7" id="KW-0963">Cytoplasm</keyword>
<dbReference type="EMBL" id="LK052898">
    <property type="protein sequence ID" value="CDR44045.1"/>
    <property type="molecule type" value="Genomic_DNA"/>
</dbReference>
<evidence type="ECO:0000256" key="6">
    <source>
        <dbReference type="ARBA" id="ARBA00023274"/>
    </source>
</evidence>
<evidence type="ECO:0000256" key="4">
    <source>
        <dbReference type="ARBA" id="ARBA00022884"/>
    </source>
</evidence>
<dbReference type="OrthoDB" id="19209at2759"/>
<dbReference type="GO" id="GO:0008312">
    <property type="term" value="F:7S RNA binding"/>
    <property type="evidence" value="ECO:0007669"/>
    <property type="project" value="UniProtKB-UniRule"/>
</dbReference>
<dbReference type="GO" id="GO:0006614">
    <property type="term" value="P:SRP-dependent cotranslational protein targeting to membrane"/>
    <property type="evidence" value="ECO:0007669"/>
    <property type="project" value="UniProtKB-UniRule"/>
</dbReference>
<dbReference type="InterPro" id="IPR009018">
    <property type="entry name" value="Signal_recog_particle_SRP9/14"/>
</dbReference>
<evidence type="ECO:0000256" key="7">
    <source>
        <dbReference type="RuleBase" id="RU368100"/>
    </source>
</evidence>
<evidence type="ECO:0000256" key="2">
    <source>
        <dbReference type="ARBA" id="ARBA00010349"/>
    </source>
</evidence>
<name>A0A061BAV0_CYBFA</name>
<sequence>MTLLSNTEFLKAAADLFSKSQETRSSVYITQKRYIEHNEVEGTDKTELSQFSTDEPVLKKSKLSKSNKTYPILIRLTDGNSDKSKKQKISSVVQPDALSKFWKEYSSVIKSGVVGLKKTKKSKKKKAAK</sequence>
<dbReference type="Pfam" id="PF02290">
    <property type="entry name" value="SRP14"/>
    <property type="match status" value="1"/>
</dbReference>
<proteinExistence type="inferred from homology"/>
<comment type="similarity">
    <text evidence="2 7">Belongs to the SRP14 family.</text>
</comment>
<accession>A0A061BAV0</accession>
<dbReference type="PhylomeDB" id="A0A061BAV0"/>
<dbReference type="VEuPathDB" id="FungiDB:BON22_1846"/>
<protein>
    <recommendedName>
        <fullName evidence="7">Signal recognition particle subunit SRP14</fullName>
    </recommendedName>
    <alternativeName>
        <fullName evidence="7">Signal recognition particle 14 kDa protein</fullName>
    </alternativeName>
</protein>
<dbReference type="AlphaFoldDB" id="A0A061BAV0"/>
<comment type="function">
    <text evidence="7">Component of the signal recognition particle (SRP) complex, a ribonucleoprotein complex that mediates the cotranslational targeting of secretory and membrane proteins to the endoplasmic reticulum (ER).</text>
</comment>
<keyword evidence="5 7" id="KW-0733">Signal recognition particle</keyword>
<dbReference type="SUPFAM" id="SSF54762">
    <property type="entry name" value="Signal recognition particle alu RNA binding heterodimer, SRP9/14"/>
    <property type="match status" value="1"/>
</dbReference>
<dbReference type="GO" id="GO:0005786">
    <property type="term" value="C:signal recognition particle, endoplasmic reticulum targeting"/>
    <property type="evidence" value="ECO:0007669"/>
    <property type="project" value="UniProtKB-UniRule"/>
</dbReference>